<dbReference type="InterPro" id="IPR001005">
    <property type="entry name" value="SANT/Myb"/>
</dbReference>
<gene>
    <name evidence="7" type="ORF">M9Y10_008474</name>
</gene>
<feature type="domain" description="HTH myb-type" evidence="6">
    <location>
        <begin position="133"/>
        <end position="187"/>
    </location>
</feature>
<dbReference type="Pfam" id="PF00249">
    <property type="entry name" value="Myb_DNA-binding"/>
    <property type="match status" value="3"/>
</dbReference>
<keyword evidence="8" id="KW-1185">Reference proteome</keyword>
<feature type="domain" description="HTH myb-type" evidence="6">
    <location>
        <begin position="81"/>
        <end position="132"/>
    </location>
</feature>
<dbReference type="PANTHER" id="PTHR46621">
    <property type="entry name" value="SNRNA-ACTIVATING PROTEIN COMPLEX SUBUNIT 4"/>
    <property type="match status" value="1"/>
</dbReference>
<sequence>MEPFTLPEITINPQKISVQLCRTRKRMMKMPSSGKWTPEEDRLLITLVESSPEKKHWQGMAVQFHDKTPQQLMNRWNKVINPSLVKGNWTQEEDEILKEWVNNNGEHFWSKVAAKLPGRIGKQCRERWFNCLKPNIKKSEWTEEEDNKIIELQSTFGNKWAKIAELVEGRTDNQIKNRWNSVLKKKSTSNIPTIADISAH</sequence>
<proteinExistence type="predicted"/>
<name>A0ABR2IY96_9EUKA</name>
<feature type="domain" description="Myb-like" evidence="5">
    <location>
        <begin position="133"/>
        <end position="183"/>
    </location>
</feature>
<dbReference type="EMBL" id="JAPFFF010000014">
    <property type="protein sequence ID" value="KAK8870588.1"/>
    <property type="molecule type" value="Genomic_DNA"/>
</dbReference>
<evidence type="ECO:0000313" key="8">
    <source>
        <dbReference type="Proteomes" id="UP001470230"/>
    </source>
</evidence>
<feature type="domain" description="Myb-like" evidence="5">
    <location>
        <begin position="34"/>
        <end position="80"/>
    </location>
</feature>
<dbReference type="PANTHER" id="PTHR46621:SF1">
    <property type="entry name" value="SNRNA-ACTIVATING PROTEIN COMPLEX SUBUNIT 4"/>
    <property type="match status" value="1"/>
</dbReference>
<dbReference type="SUPFAM" id="SSF46689">
    <property type="entry name" value="Homeodomain-like"/>
    <property type="match status" value="2"/>
</dbReference>
<dbReference type="PROSITE" id="PS50090">
    <property type="entry name" value="MYB_LIKE"/>
    <property type="match status" value="3"/>
</dbReference>
<feature type="domain" description="Myb-like" evidence="5">
    <location>
        <begin position="81"/>
        <end position="132"/>
    </location>
</feature>
<dbReference type="InterPro" id="IPR051575">
    <property type="entry name" value="Myb-like_DNA-bd"/>
</dbReference>
<evidence type="ECO:0008006" key="9">
    <source>
        <dbReference type="Google" id="ProtNLM"/>
    </source>
</evidence>
<comment type="caution">
    <text evidence="7">The sequence shown here is derived from an EMBL/GenBank/DDBJ whole genome shotgun (WGS) entry which is preliminary data.</text>
</comment>
<evidence type="ECO:0000313" key="7">
    <source>
        <dbReference type="EMBL" id="KAK8870588.1"/>
    </source>
</evidence>
<keyword evidence="2" id="KW-0238">DNA-binding</keyword>
<dbReference type="InterPro" id="IPR017930">
    <property type="entry name" value="Myb_dom"/>
</dbReference>
<evidence type="ECO:0000259" key="6">
    <source>
        <dbReference type="PROSITE" id="PS51294"/>
    </source>
</evidence>
<reference evidence="7 8" key="1">
    <citation type="submission" date="2024-04" db="EMBL/GenBank/DDBJ databases">
        <title>Tritrichomonas musculus Genome.</title>
        <authorList>
            <person name="Alves-Ferreira E."/>
            <person name="Grigg M."/>
            <person name="Lorenzi H."/>
            <person name="Galac M."/>
        </authorList>
    </citation>
    <scope>NUCLEOTIDE SEQUENCE [LARGE SCALE GENOMIC DNA]</scope>
    <source>
        <strain evidence="7 8">EAF2021</strain>
    </source>
</reference>
<dbReference type="PROSITE" id="PS51294">
    <property type="entry name" value="HTH_MYB"/>
    <property type="match status" value="2"/>
</dbReference>
<evidence type="ECO:0000259" key="5">
    <source>
        <dbReference type="PROSITE" id="PS50090"/>
    </source>
</evidence>
<dbReference type="CDD" id="cd00167">
    <property type="entry name" value="SANT"/>
    <property type="match status" value="3"/>
</dbReference>
<evidence type="ECO:0000256" key="2">
    <source>
        <dbReference type="ARBA" id="ARBA00023125"/>
    </source>
</evidence>
<dbReference type="InterPro" id="IPR009057">
    <property type="entry name" value="Homeodomain-like_sf"/>
</dbReference>
<evidence type="ECO:0000256" key="4">
    <source>
        <dbReference type="ARBA" id="ARBA00023242"/>
    </source>
</evidence>
<dbReference type="Gene3D" id="1.10.10.60">
    <property type="entry name" value="Homeodomain-like"/>
    <property type="match status" value="3"/>
</dbReference>
<organism evidence="7 8">
    <name type="scientific">Tritrichomonas musculus</name>
    <dbReference type="NCBI Taxonomy" id="1915356"/>
    <lineage>
        <taxon>Eukaryota</taxon>
        <taxon>Metamonada</taxon>
        <taxon>Parabasalia</taxon>
        <taxon>Tritrichomonadida</taxon>
        <taxon>Tritrichomonadidae</taxon>
        <taxon>Tritrichomonas</taxon>
    </lineage>
</organism>
<keyword evidence="1" id="KW-0805">Transcription regulation</keyword>
<evidence type="ECO:0000256" key="1">
    <source>
        <dbReference type="ARBA" id="ARBA00023015"/>
    </source>
</evidence>
<evidence type="ECO:0000256" key="3">
    <source>
        <dbReference type="ARBA" id="ARBA00023163"/>
    </source>
</evidence>
<protein>
    <recommendedName>
        <fullName evidence="9">Myb-like DNA-binding domain containing protein</fullName>
    </recommendedName>
</protein>
<dbReference type="SMART" id="SM00717">
    <property type="entry name" value="SANT"/>
    <property type="match status" value="3"/>
</dbReference>
<dbReference type="Proteomes" id="UP001470230">
    <property type="component" value="Unassembled WGS sequence"/>
</dbReference>
<keyword evidence="3" id="KW-0804">Transcription</keyword>
<accession>A0ABR2IY96</accession>
<keyword evidence="4" id="KW-0539">Nucleus</keyword>